<dbReference type="Proteomes" id="UP000242913">
    <property type="component" value="Unassembled WGS sequence"/>
</dbReference>
<evidence type="ECO:0000259" key="7">
    <source>
        <dbReference type="Pfam" id="PF21074"/>
    </source>
</evidence>
<evidence type="ECO:0000313" key="8">
    <source>
        <dbReference type="EMBL" id="OZC10471.1"/>
    </source>
</evidence>
<dbReference type="InterPro" id="IPR000266">
    <property type="entry name" value="Ribosomal_uS17"/>
</dbReference>
<evidence type="ECO:0000313" key="9">
    <source>
        <dbReference type="Proteomes" id="UP000242913"/>
    </source>
</evidence>
<feature type="non-terminal residue" evidence="8">
    <location>
        <position position="1"/>
    </location>
</feature>
<protein>
    <recommendedName>
        <fullName evidence="4">Small ribosomal subunit protein uS17</fullName>
    </recommendedName>
    <alternativeName>
        <fullName evidence="5">40S ribosomal protein S11</fullName>
    </alternativeName>
</protein>
<dbReference type="GO" id="GO:0022627">
    <property type="term" value="C:cytosolic small ribosomal subunit"/>
    <property type="evidence" value="ECO:0007669"/>
    <property type="project" value="TreeGrafter"/>
</dbReference>
<dbReference type="AlphaFoldDB" id="A0A238BYZ5"/>
<dbReference type="GO" id="GO:0006412">
    <property type="term" value="P:translation"/>
    <property type="evidence" value="ECO:0007669"/>
    <property type="project" value="InterPro"/>
</dbReference>
<gene>
    <name evidence="8" type="ORF">X798_02515</name>
</gene>
<evidence type="ECO:0000256" key="2">
    <source>
        <dbReference type="ARBA" id="ARBA00022980"/>
    </source>
</evidence>
<organism evidence="8 9">
    <name type="scientific">Onchocerca flexuosa</name>
    <dbReference type="NCBI Taxonomy" id="387005"/>
    <lineage>
        <taxon>Eukaryota</taxon>
        <taxon>Metazoa</taxon>
        <taxon>Ecdysozoa</taxon>
        <taxon>Nematoda</taxon>
        <taxon>Chromadorea</taxon>
        <taxon>Rhabditida</taxon>
        <taxon>Spirurina</taxon>
        <taxon>Spiruromorpha</taxon>
        <taxon>Filarioidea</taxon>
        <taxon>Onchocercidae</taxon>
        <taxon>Onchocerca</taxon>
    </lineage>
</organism>
<dbReference type="SUPFAM" id="SSF50249">
    <property type="entry name" value="Nucleic acid-binding proteins"/>
    <property type="match status" value="1"/>
</dbReference>
<dbReference type="InterPro" id="IPR012340">
    <property type="entry name" value="NA-bd_OB-fold"/>
</dbReference>
<evidence type="ECO:0000256" key="5">
    <source>
        <dbReference type="ARBA" id="ARBA00035471"/>
    </source>
</evidence>
<dbReference type="PRINTS" id="PR00973">
    <property type="entry name" value="RIBOSOMALS17"/>
</dbReference>
<evidence type="ECO:0000256" key="4">
    <source>
        <dbReference type="ARBA" id="ARBA00035164"/>
    </source>
</evidence>
<evidence type="ECO:0000256" key="1">
    <source>
        <dbReference type="ARBA" id="ARBA00010254"/>
    </source>
</evidence>
<comment type="similarity">
    <text evidence="1 6">Belongs to the universal ribosomal protein uS17 family.</text>
</comment>
<dbReference type="Pfam" id="PF21074">
    <property type="entry name" value="GDH_C"/>
    <property type="match status" value="1"/>
</dbReference>
<dbReference type="Pfam" id="PF00366">
    <property type="entry name" value="Ribosomal_S17"/>
    <property type="match status" value="1"/>
</dbReference>
<dbReference type="InterPro" id="IPR019979">
    <property type="entry name" value="Ribosomal_uS17_CS"/>
</dbReference>
<reference evidence="8 9" key="1">
    <citation type="submission" date="2015-12" db="EMBL/GenBank/DDBJ databases">
        <title>Draft genome of the nematode, Onchocerca flexuosa.</title>
        <authorList>
            <person name="Mitreva M."/>
        </authorList>
    </citation>
    <scope>NUCLEOTIDE SEQUENCE [LARGE SCALE GENOMIC DNA]</scope>
    <source>
        <strain evidence="8">Red Deer</strain>
    </source>
</reference>
<dbReference type="PANTHER" id="PTHR10744">
    <property type="entry name" value="40S RIBOSOMAL PROTEIN S11 FAMILY MEMBER"/>
    <property type="match status" value="1"/>
</dbReference>
<dbReference type="EMBL" id="KZ269986">
    <property type="protein sequence ID" value="OZC10471.1"/>
    <property type="molecule type" value="Genomic_DNA"/>
</dbReference>
<keyword evidence="2 6" id="KW-0689">Ribosomal protein</keyword>
<evidence type="ECO:0000256" key="6">
    <source>
        <dbReference type="RuleBase" id="RU003872"/>
    </source>
</evidence>
<dbReference type="PANTHER" id="PTHR10744:SF1">
    <property type="entry name" value="SMALL RIBOSOMAL SUBUNIT PROTEIN US17M"/>
    <property type="match status" value="1"/>
</dbReference>
<dbReference type="PROSITE" id="PS00056">
    <property type="entry name" value="RIBOSOMAL_S17"/>
    <property type="match status" value="1"/>
</dbReference>
<proteinExistence type="inferred from homology"/>
<dbReference type="Gene3D" id="2.40.50.140">
    <property type="entry name" value="Nucleic acid-binding proteins"/>
    <property type="match status" value="1"/>
</dbReference>
<dbReference type="OrthoDB" id="274752at2759"/>
<name>A0A238BYZ5_9BILA</name>
<evidence type="ECO:0000256" key="3">
    <source>
        <dbReference type="ARBA" id="ARBA00023274"/>
    </source>
</evidence>
<accession>A0A238BYZ5</accession>
<dbReference type="GO" id="GO:0003735">
    <property type="term" value="F:structural constituent of ribosome"/>
    <property type="evidence" value="ECO:0007669"/>
    <property type="project" value="InterPro"/>
</dbReference>
<dbReference type="NCBIfam" id="NF004123">
    <property type="entry name" value="PRK05610.1"/>
    <property type="match status" value="1"/>
</dbReference>
<keyword evidence="9" id="KW-1185">Reference proteome</keyword>
<feature type="domain" description="NAD-specific glutamate dehydrogenase C-terminal" evidence="7">
    <location>
        <begin position="213"/>
        <end position="272"/>
    </location>
</feature>
<dbReference type="InterPro" id="IPR048381">
    <property type="entry name" value="GDH_C"/>
</dbReference>
<keyword evidence="3 6" id="KW-0687">Ribonucleoprotein</keyword>
<sequence>LEPIIIVKKCEGYNNKSIALFANSVTITPGTSTIDLAKKMANIPVHPVNASSFGFPTTKLSKVNLGSSGEPRLRLLFALITRAECDKTVKVLVSQVYKDKLYKKIIKKYRKYTAHNENNGCKVGDRVFIQEHKPISATRKWIVVQVGKFASVGGTAIISTKCINPKGTVEKGKVFRAVVVRRDESVYSTAEDLVKKLRNDNNDFIPETTQRNTCTENDVVNKMGYMFINNLVEKTGIKMYEAVNLYNTVNYLYSLNSLWRKIDELDGKIDVNSYLHKDVWLIYNEVFKADEKFFIFTVL</sequence>